<keyword evidence="5" id="KW-0028">Amino-acid biosynthesis</keyword>
<evidence type="ECO:0000256" key="6">
    <source>
        <dbReference type="ARBA" id="ARBA00029853"/>
    </source>
</evidence>
<dbReference type="GO" id="GO:0004123">
    <property type="term" value="F:cystathionine gamma-lyase activity"/>
    <property type="evidence" value="ECO:0007669"/>
    <property type="project" value="TreeGrafter"/>
</dbReference>
<keyword evidence="4 7" id="KW-0663">Pyridoxal phosphate</keyword>
<evidence type="ECO:0000313" key="9">
    <source>
        <dbReference type="Proteomes" id="UP000807504"/>
    </source>
</evidence>
<keyword evidence="5" id="KW-0198">Cysteine biosynthesis</keyword>
<dbReference type="SUPFAM" id="SSF53383">
    <property type="entry name" value="PLP-dependent transferases"/>
    <property type="match status" value="1"/>
</dbReference>
<organism evidence="8 9">
    <name type="scientific">Argiope bruennichi</name>
    <name type="common">Wasp spider</name>
    <name type="synonym">Aranea bruennichi</name>
    <dbReference type="NCBI Taxonomy" id="94029"/>
    <lineage>
        <taxon>Eukaryota</taxon>
        <taxon>Metazoa</taxon>
        <taxon>Ecdysozoa</taxon>
        <taxon>Arthropoda</taxon>
        <taxon>Chelicerata</taxon>
        <taxon>Arachnida</taxon>
        <taxon>Araneae</taxon>
        <taxon>Araneomorphae</taxon>
        <taxon>Entelegynae</taxon>
        <taxon>Araneoidea</taxon>
        <taxon>Araneidae</taxon>
        <taxon>Argiope</taxon>
    </lineage>
</organism>
<evidence type="ECO:0000256" key="2">
    <source>
        <dbReference type="ARBA" id="ARBA00005038"/>
    </source>
</evidence>
<dbReference type="Pfam" id="PF01053">
    <property type="entry name" value="Cys_Met_Meta_PP"/>
    <property type="match status" value="1"/>
</dbReference>
<accession>A0A8T0FE60</accession>
<evidence type="ECO:0000256" key="7">
    <source>
        <dbReference type="RuleBase" id="RU362118"/>
    </source>
</evidence>
<comment type="similarity">
    <text evidence="7">Belongs to the trans-sulfuration enzymes family.</text>
</comment>
<comment type="pathway">
    <text evidence="2">Amino-acid biosynthesis; L-cysteine biosynthesis; L-cysteine from L-homocysteine and L-serine: step 2/2.</text>
</comment>
<dbReference type="InterPro" id="IPR000277">
    <property type="entry name" value="Cys/Met-Metab_PyrdxlP-dep_enz"/>
</dbReference>
<evidence type="ECO:0000256" key="4">
    <source>
        <dbReference type="ARBA" id="ARBA00022898"/>
    </source>
</evidence>
<reference evidence="8" key="2">
    <citation type="submission" date="2020-06" db="EMBL/GenBank/DDBJ databases">
        <authorList>
            <person name="Sheffer M."/>
        </authorList>
    </citation>
    <scope>NUCLEOTIDE SEQUENCE</scope>
</reference>
<comment type="cofactor">
    <cofactor evidence="1 7">
        <name>pyridoxal 5'-phosphate</name>
        <dbReference type="ChEBI" id="CHEBI:597326"/>
    </cofactor>
</comment>
<protein>
    <recommendedName>
        <fullName evidence="3">cystathionine gamma-lyase</fullName>
        <ecNumber evidence="3">4.4.1.1</ecNumber>
    </recommendedName>
    <alternativeName>
        <fullName evidence="6">Gamma-cystathionase</fullName>
    </alternativeName>
</protein>
<dbReference type="GO" id="GO:0019346">
    <property type="term" value="P:transsulfuration"/>
    <property type="evidence" value="ECO:0007669"/>
    <property type="project" value="InterPro"/>
</dbReference>
<dbReference type="GO" id="GO:0019343">
    <property type="term" value="P:cysteine biosynthetic process via cystathionine"/>
    <property type="evidence" value="ECO:0007669"/>
    <property type="project" value="TreeGrafter"/>
</dbReference>
<dbReference type="GO" id="GO:0005737">
    <property type="term" value="C:cytoplasm"/>
    <property type="evidence" value="ECO:0007669"/>
    <property type="project" value="TreeGrafter"/>
</dbReference>
<dbReference type="AlphaFoldDB" id="A0A8T0FE60"/>
<dbReference type="InterPro" id="IPR015422">
    <property type="entry name" value="PyrdxlP-dep_Trfase_small"/>
</dbReference>
<dbReference type="PANTHER" id="PTHR11808">
    <property type="entry name" value="TRANS-SULFURATION ENZYME FAMILY MEMBER"/>
    <property type="match status" value="1"/>
</dbReference>
<dbReference type="EMBL" id="JABXBU010000015">
    <property type="protein sequence ID" value="KAF8787699.1"/>
    <property type="molecule type" value="Genomic_DNA"/>
</dbReference>
<reference evidence="8" key="1">
    <citation type="journal article" date="2020" name="bioRxiv">
        <title>Chromosome-level reference genome of the European wasp spider Argiope bruennichi: a resource for studies on range expansion and evolutionary adaptation.</title>
        <authorList>
            <person name="Sheffer M.M."/>
            <person name="Hoppe A."/>
            <person name="Krehenwinkel H."/>
            <person name="Uhl G."/>
            <person name="Kuss A.W."/>
            <person name="Jensen L."/>
            <person name="Jensen C."/>
            <person name="Gillespie R.G."/>
            <person name="Hoff K.J."/>
            <person name="Prost S."/>
        </authorList>
    </citation>
    <scope>NUCLEOTIDE SEQUENCE</scope>
</reference>
<sequence>MMVVILKKELHNKYDGVPGDTLQPYNEDCGEPSTAWRRHRTSFPHNECIGCFPSPFDCYLCLRSLKTLHLRMQRHMENGLQVAQYLERHPKVEKVFYPDRS</sequence>
<evidence type="ECO:0000256" key="5">
    <source>
        <dbReference type="ARBA" id="ARBA00023192"/>
    </source>
</evidence>
<dbReference type="Proteomes" id="UP000807504">
    <property type="component" value="Unassembled WGS sequence"/>
</dbReference>
<gene>
    <name evidence="8" type="ORF">HNY73_009269</name>
</gene>
<dbReference type="PANTHER" id="PTHR11808:SF15">
    <property type="entry name" value="CYSTATHIONINE GAMMA-LYASE"/>
    <property type="match status" value="1"/>
</dbReference>
<proteinExistence type="inferred from homology"/>
<dbReference type="GO" id="GO:0030170">
    <property type="term" value="F:pyridoxal phosphate binding"/>
    <property type="evidence" value="ECO:0007669"/>
    <property type="project" value="InterPro"/>
</dbReference>
<dbReference type="Gene3D" id="3.90.1150.10">
    <property type="entry name" value="Aspartate Aminotransferase, domain 1"/>
    <property type="match status" value="1"/>
</dbReference>
<dbReference type="InterPro" id="IPR015424">
    <property type="entry name" value="PyrdxlP-dep_Trfase"/>
</dbReference>
<keyword evidence="9" id="KW-1185">Reference proteome</keyword>
<name>A0A8T0FE60_ARGBR</name>
<evidence type="ECO:0000313" key="8">
    <source>
        <dbReference type="EMBL" id="KAF8787699.1"/>
    </source>
</evidence>
<evidence type="ECO:0000256" key="3">
    <source>
        <dbReference type="ARBA" id="ARBA00012085"/>
    </source>
</evidence>
<comment type="caution">
    <text evidence="8">The sequence shown here is derived from an EMBL/GenBank/DDBJ whole genome shotgun (WGS) entry which is preliminary data.</text>
</comment>
<evidence type="ECO:0000256" key="1">
    <source>
        <dbReference type="ARBA" id="ARBA00001933"/>
    </source>
</evidence>
<dbReference type="EC" id="4.4.1.1" evidence="3"/>